<organism evidence="1">
    <name type="scientific">marine sediment metagenome</name>
    <dbReference type="NCBI Taxonomy" id="412755"/>
    <lineage>
        <taxon>unclassified sequences</taxon>
        <taxon>metagenomes</taxon>
        <taxon>ecological metagenomes</taxon>
    </lineage>
</organism>
<accession>X0UVS9</accession>
<reference evidence="1" key="1">
    <citation type="journal article" date="2014" name="Front. Microbiol.">
        <title>High frequency of phylogenetically diverse reductive dehalogenase-homologous genes in deep subseafloor sedimentary metagenomes.</title>
        <authorList>
            <person name="Kawai M."/>
            <person name="Futagami T."/>
            <person name="Toyoda A."/>
            <person name="Takaki Y."/>
            <person name="Nishi S."/>
            <person name="Hori S."/>
            <person name="Arai W."/>
            <person name="Tsubouchi T."/>
            <person name="Morono Y."/>
            <person name="Uchiyama I."/>
            <person name="Ito T."/>
            <person name="Fujiyama A."/>
            <person name="Inagaki F."/>
            <person name="Takami H."/>
        </authorList>
    </citation>
    <scope>NUCLEOTIDE SEQUENCE</scope>
    <source>
        <strain evidence="1">Expedition CK06-06</strain>
    </source>
</reference>
<dbReference type="AlphaFoldDB" id="X0UVS9"/>
<name>X0UVS9_9ZZZZ</name>
<proteinExistence type="predicted"/>
<gene>
    <name evidence="1" type="ORF">S01H1_42151</name>
</gene>
<sequence>GTAVIAGVEYWVSAWTNTSAKGVRYQSLKFTEKQAVHDNGMAQAKQAAQPVGGDFQDDIPFAQFERGTFA</sequence>
<protein>
    <submittedName>
        <fullName evidence="1">Uncharacterized protein</fullName>
    </submittedName>
</protein>
<feature type="non-terminal residue" evidence="1">
    <location>
        <position position="1"/>
    </location>
</feature>
<dbReference type="EMBL" id="BARS01026778">
    <property type="protein sequence ID" value="GAG04413.1"/>
    <property type="molecule type" value="Genomic_DNA"/>
</dbReference>
<evidence type="ECO:0000313" key="1">
    <source>
        <dbReference type="EMBL" id="GAG04413.1"/>
    </source>
</evidence>
<comment type="caution">
    <text evidence="1">The sequence shown here is derived from an EMBL/GenBank/DDBJ whole genome shotgun (WGS) entry which is preliminary data.</text>
</comment>